<evidence type="ECO:0000256" key="1">
    <source>
        <dbReference type="ARBA" id="ARBA00022737"/>
    </source>
</evidence>
<proteinExistence type="predicted"/>
<dbReference type="OrthoDB" id="1936594at2759"/>
<dbReference type="PANTHER" id="PTHR16193:SF0">
    <property type="entry name" value="TETRATRICOPEPTIDE REPEAT PROTEIN 27"/>
    <property type="match status" value="1"/>
</dbReference>
<dbReference type="Gene3D" id="1.25.40.10">
    <property type="entry name" value="Tetratricopeptide repeat domain"/>
    <property type="match status" value="1"/>
</dbReference>
<evidence type="ECO:0000256" key="2">
    <source>
        <dbReference type="ARBA" id="ARBA00022803"/>
    </source>
</evidence>
<keyword evidence="5" id="KW-1185">Reference proteome</keyword>
<dbReference type="InterPro" id="IPR044244">
    <property type="entry name" value="TTC27/Emw1"/>
</dbReference>
<dbReference type="eggNOG" id="KOG1128">
    <property type="taxonomic scope" value="Eukaryota"/>
</dbReference>
<keyword evidence="1" id="KW-0677">Repeat</keyword>
<name>A4S3S1_OSTLU</name>
<dbReference type="Gramene" id="ABO98261">
    <property type="protein sequence ID" value="ABO98261"/>
    <property type="gene ID" value="OSTLU_25151"/>
</dbReference>
<feature type="compositionally biased region" description="Acidic residues" evidence="3">
    <location>
        <begin position="341"/>
        <end position="361"/>
    </location>
</feature>
<dbReference type="PANTHER" id="PTHR16193">
    <property type="entry name" value="TETRATRICOPEPTIDE REPEAT PROTEIN 27"/>
    <property type="match status" value="1"/>
</dbReference>
<dbReference type="InterPro" id="IPR019734">
    <property type="entry name" value="TPR_rpt"/>
</dbReference>
<dbReference type="GeneID" id="5004007"/>
<protein>
    <submittedName>
        <fullName evidence="4">Uncharacterized protein</fullName>
    </submittedName>
</protein>
<evidence type="ECO:0000313" key="4">
    <source>
        <dbReference type="EMBL" id="ABO98261.1"/>
    </source>
</evidence>
<sequence length="954" mass="104386">MSEPTFGALRRDVLLTSFSRPADARARDGAAAAAADAPSTAPTSCVALARALRRGAYDDVLRSPTVLAALGVDANDAREDARAHYEALGAAARDARDDEGAFAVACAGVAALYAFVRATVTGPRIGNARATPFLDATAREARDEAWDAYARERLSLDGEDLVGRCDMPQYLYLARVLLLDRFATSLAWLQTLDVPALTLKDARAAVPVGAVAKRTSHDAMCAWFAARVAITQQRALAGQSPTLRGELLGLHAYNLATFAPVRVEGQTPHREDVVFEAMARLEASLMEHQYGHVDSAYVLQRGAAAAFGLKHEIGGVLGYRTIHQQDAKSQLVLNVELDSMDWGESDDEDEDEDEGELDDLELEGRSQAMARIATELTGLSEDGSQILTRPRLMEGMPPPAQMPSAAQAILIAAAITVRKKQADDGLRSYEMAPYTEFVGAQQKSQPILRAATTVLTSRYERDRARTRERSLLVLEDLVQTLERSHPKVSSRMRFVFSTWFPPAMTLKKELGEQLVSIGMVGAALELFEEVELWDSLIVCLSLLGKKQQAADLVRRRLQADDTNPKLWCALGDALDDEQYYWKAWEVSGERNARAKRSLARRAAAREDWANAAEHWMDALKINPLFPDGWFSGGYACLKCDRTDDALAAFVRCTQIDVENGQAWNNVAALSIRLGRFTAAHTALCEAIKHQRTSWHTWENHAMVCAKVGKFATSALALLKVLELTQGARVHVETVQTLLERVREARADPTGAKWIQDAASWEQEDAAVEDEEEESWADMKMGDLAADMLAAFSGIDLPTISYAAKTESAHPSGMPRVALQLEAALEQVLVRSATGGSGGERKVQETSQIWAMLGEYKSILGEYEEATDARLKSVRALDSSGWRKDFDSYEDYAAVTKVMVEGVLNDIEAGRGGSADSLRLHVKSVVKVGEKQGFEESDAYAQMSSLLEKVNALSS</sequence>
<reference evidence="4 5" key="1">
    <citation type="journal article" date="2007" name="Proc. Natl. Acad. Sci. U.S.A.">
        <title>The tiny eukaryote Ostreococcus provides genomic insights into the paradox of plankton speciation.</title>
        <authorList>
            <person name="Palenik B."/>
            <person name="Grimwood J."/>
            <person name="Aerts A."/>
            <person name="Rouze P."/>
            <person name="Salamov A."/>
            <person name="Putnam N."/>
            <person name="Dupont C."/>
            <person name="Jorgensen R."/>
            <person name="Derelle E."/>
            <person name="Rombauts S."/>
            <person name="Zhou K."/>
            <person name="Otillar R."/>
            <person name="Merchant S.S."/>
            <person name="Podell S."/>
            <person name="Gaasterland T."/>
            <person name="Napoli C."/>
            <person name="Gendler K."/>
            <person name="Manuell A."/>
            <person name="Tai V."/>
            <person name="Vallon O."/>
            <person name="Piganeau G."/>
            <person name="Jancek S."/>
            <person name="Heijde M."/>
            <person name="Jabbari K."/>
            <person name="Bowler C."/>
            <person name="Lohr M."/>
            <person name="Robbens S."/>
            <person name="Werner G."/>
            <person name="Dubchak I."/>
            <person name="Pazour G.J."/>
            <person name="Ren Q."/>
            <person name="Paulsen I."/>
            <person name="Delwiche C."/>
            <person name="Schmutz J."/>
            <person name="Rokhsar D."/>
            <person name="Van de Peer Y."/>
            <person name="Moreau H."/>
            <person name="Grigoriev I.V."/>
        </authorList>
    </citation>
    <scope>NUCLEOTIDE SEQUENCE [LARGE SCALE GENOMIC DNA]</scope>
    <source>
        <strain evidence="4 5">CCE9901</strain>
    </source>
</reference>
<evidence type="ECO:0000256" key="3">
    <source>
        <dbReference type="SAM" id="MobiDB-lite"/>
    </source>
</evidence>
<dbReference type="EMBL" id="CP000590">
    <property type="protein sequence ID" value="ABO98261.1"/>
    <property type="molecule type" value="Genomic_DNA"/>
</dbReference>
<dbReference type="RefSeq" id="XP_001419968.1">
    <property type="nucleotide sequence ID" value="XM_001419931.1"/>
</dbReference>
<dbReference type="Proteomes" id="UP000001568">
    <property type="component" value="Chromosome 10"/>
</dbReference>
<evidence type="ECO:0000313" key="5">
    <source>
        <dbReference type="Proteomes" id="UP000001568"/>
    </source>
</evidence>
<keyword evidence="2" id="KW-0802">TPR repeat</keyword>
<feature type="region of interest" description="Disordered" evidence="3">
    <location>
        <begin position="341"/>
        <end position="362"/>
    </location>
</feature>
<dbReference type="KEGG" id="olu:OSTLU_25151"/>
<dbReference type="SUPFAM" id="SSF48452">
    <property type="entry name" value="TPR-like"/>
    <property type="match status" value="1"/>
</dbReference>
<dbReference type="HOGENOM" id="CLU_004905_1_0_1"/>
<dbReference type="OMA" id="WNIRLIC"/>
<accession>A4S3S1</accession>
<dbReference type="STRING" id="436017.A4S3S1"/>
<dbReference type="SMART" id="SM00028">
    <property type="entry name" value="TPR"/>
    <property type="match status" value="5"/>
</dbReference>
<dbReference type="AlphaFoldDB" id="A4S3S1"/>
<organism evidence="4 5">
    <name type="scientific">Ostreococcus lucimarinus (strain CCE9901)</name>
    <dbReference type="NCBI Taxonomy" id="436017"/>
    <lineage>
        <taxon>Eukaryota</taxon>
        <taxon>Viridiplantae</taxon>
        <taxon>Chlorophyta</taxon>
        <taxon>Mamiellophyceae</taxon>
        <taxon>Mamiellales</taxon>
        <taxon>Bathycoccaceae</taxon>
        <taxon>Ostreococcus</taxon>
    </lineage>
</organism>
<gene>
    <name evidence="4" type="ORF">OSTLU_25151</name>
</gene>
<dbReference type="InterPro" id="IPR011990">
    <property type="entry name" value="TPR-like_helical_dom_sf"/>
</dbReference>